<evidence type="ECO:0000256" key="2">
    <source>
        <dbReference type="SAM" id="SignalP"/>
    </source>
</evidence>
<feature type="chain" id="PRO_5026129494" evidence="2">
    <location>
        <begin position="24"/>
        <end position="302"/>
    </location>
</feature>
<feature type="region of interest" description="Disordered" evidence="1">
    <location>
        <begin position="268"/>
        <end position="287"/>
    </location>
</feature>
<keyword evidence="2" id="KW-0732">Signal</keyword>
<proteinExistence type="predicted"/>
<dbReference type="PROSITE" id="PS51257">
    <property type="entry name" value="PROKAR_LIPOPROTEIN"/>
    <property type="match status" value="1"/>
</dbReference>
<evidence type="ECO:0000313" key="4">
    <source>
        <dbReference type="Proteomes" id="UP000480425"/>
    </source>
</evidence>
<dbReference type="RefSeq" id="WP_153122221.1">
    <property type="nucleotide sequence ID" value="NZ_VZCB01000025.1"/>
</dbReference>
<dbReference type="Proteomes" id="UP000480425">
    <property type="component" value="Unassembled WGS sequence"/>
</dbReference>
<dbReference type="EMBL" id="VZCB01000025">
    <property type="protein sequence ID" value="MQN79938.1"/>
    <property type="molecule type" value="Genomic_DNA"/>
</dbReference>
<gene>
    <name evidence="3" type="ORF">F7D73_02965</name>
</gene>
<protein>
    <submittedName>
        <fullName evidence="3">FimB/Mfa2 family fimbrial subunit</fullName>
    </submittedName>
</protein>
<name>A0A6G1TZE8_9BACT</name>
<organism evidence="3 4">
    <name type="scientific">Segatella copri</name>
    <dbReference type="NCBI Taxonomy" id="165179"/>
    <lineage>
        <taxon>Bacteria</taxon>
        <taxon>Pseudomonadati</taxon>
        <taxon>Bacteroidota</taxon>
        <taxon>Bacteroidia</taxon>
        <taxon>Bacteroidales</taxon>
        <taxon>Prevotellaceae</taxon>
        <taxon>Segatella</taxon>
    </lineage>
</organism>
<dbReference type="OrthoDB" id="1081401at2"/>
<sequence length="302" mass="33416">MKKECYKLLAAIILMLVATLTSCEKFSLDESGQSSTHDANANVTVRIHQVQNRTIGEVTKATTSGTALQNVCSRVSFVVFDGEEKIETINQASDDANFGIASFSLDEGEYRLVVIAHSGKGNCTMSVPEKVKFTSNKLTDTFYYYGRLSIKSDKVEADVNLQRAVAAFKLHITDETIPEEVRSIKFYYTGGSSTLDATTGYGSVNSRQTEIFNFTDNNRDFTVYTFPHEENKAIKMTISILDADAHAIKTFTKSDFKMKRNEITKSEISLTKSSGGSSGEDDDRNVGLTVDADWGKETVVRF</sequence>
<evidence type="ECO:0000256" key="1">
    <source>
        <dbReference type="SAM" id="MobiDB-lite"/>
    </source>
</evidence>
<dbReference type="AlphaFoldDB" id="A0A6G1TZE8"/>
<reference evidence="3 4" key="1">
    <citation type="submission" date="2019-09" db="EMBL/GenBank/DDBJ databases">
        <title>Distinct polysaccharide growth profiles of human intestinal Prevotella copri isolates.</title>
        <authorList>
            <person name="Fehlner-Peach H."/>
            <person name="Magnabosco C."/>
            <person name="Raghavan V."/>
            <person name="Scher J.U."/>
            <person name="Tett A."/>
            <person name="Cox L.M."/>
            <person name="Gottsegen C."/>
            <person name="Watters A."/>
            <person name="Wiltshire- Gordon J.D."/>
            <person name="Segata N."/>
            <person name="Bonneau R."/>
            <person name="Littman D.R."/>
        </authorList>
    </citation>
    <scope>NUCLEOTIDE SEQUENCE [LARGE SCALE GENOMIC DNA]</scope>
    <source>
        <strain evidence="4">iA622</strain>
    </source>
</reference>
<accession>A0A6G1TZE8</accession>
<feature type="signal peptide" evidence="2">
    <location>
        <begin position="1"/>
        <end position="23"/>
    </location>
</feature>
<comment type="caution">
    <text evidence="3">The sequence shown here is derived from an EMBL/GenBank/DDBJ whole genome shotgun (WGS) entry which is preliminary data.</text>
</comment>
<evidence type="ECO:0000313" key="3">
    <source>
        <dbReference type="EMBL" id="MQN79938.1"/>
    </source>
</evidence>